<dbReference type="OrthoDB" id="3872138at2"/>
<proteinExistence type="predicted"/>
<accession>A0A066ZAR7</accession>
<dbReference type="EMBL" id="JNBY01000049">
    <property type="protein sequence ID" value="KDN87210.1"/>
    <property type="molecule type" value="Genomic_DNA"/>
</dbReference>
<comment type="caution">
    <text evidence="2">The sequence shown here is derived from an EMBL/GenBank/DDBJ whole genome shotgun (WGS) entry which is preliminary data.</text>
</comment>
<name>A0A066ZAR7_9ACTN</name>
<protein>
    <submittedName>
        <fullName evidence="2">Uncharacterized protein</fullName>
    </submittedName>
</protein>
<evidence type="ECO:0000256" key="1">
    <source>
        <dbReference type="SAM" id="Phobius"/>
    </source>
</evidence>
<keyword evidence="1" id="KW-1133">Transmembrane helix</keyword>
<sequence length="183" mass="19846">MAGAALLAYLPGLWASRSGGLVEVERRLDHPVLLVGSAVLLVVVSVVIEFEFRTMWSQVGCAAALVILGFVGLPIGYVSIMFGDNARELSRTVNPEHPEHALAVTDTSASIDPFYEVQVLTGSGWSTRHWDLGGWGEGDGRGYFNSAEWTGPNEITVTSDRETTVFTVDPETGRPSEPRITRK</sequence>
<gene>
    <name evidence="2" type="ORF">KCH_10310</name>
</gene>
<organism evidence="2 3">
    <name type="scientific">Kitasatospora cheerisanensis KCTC 2395</name>
    <dbReference type="NCBI Taxonomy" id="1348663"/>
    <lineage>
        <taxon>Bacteria</taxon>
        <taxon>Bacillati</taxon>
        <taxon>Actinomycetota</taxon>
        <taxon>Actinomycetes</taxon>
        <taxon>Kitasatosporales</taxon>
        <taxon>Streptomycetaceae</taxon>
        <taxon>Kitasatospora</taxon>
    </lineage>
</organism>
<keyword evidence="3" id="KW-1185">Reference proteome</keyword>
<dbReference type="eggNOG" id="ENOG50329TY">
    <property type="taxonomic scope" value="Bacteria"/>
</dbReference>
<evidence type="ECO:0000313" key="3">
    <source>
        <dbReference type="Proteomes" id="UP000027178"/>
    </source>
</evidence>
<dbReference type="PATRIC" id="fig|1348663.4.peg.983"/>
<evidence type="ECO:0000313" key="2">
    <source>
        <dbReference type="EMBL" id="KDN87210.1"/>
    </source>
</evidence>
<keyword evidence="1" id="KW-0472">Membrane</keyword>
<dbReference type="RefSeq" id="WP_035859330.1">
    <property type="nucleotide sequence ID" value="NZ_KK853997.1"/>
</dbReference>
<dbReference type="Proteomes" id="UP000027178">
    <property type="component" value="Unassembled WGS sequence"/>
</dbReference>
<reference evidence="2 3" key="1">
    <citation type="submission" date="2014-05" db="EMBL/GenBank/DDBJ databases">
        <title>Draft Genome Sequence of Kitasatospora cheerisanensis KCTC 2395.</title>
        <authorList>
            <person name="Nam D.H."/>
        </authorList>
    </citation>
    <scope>NUCLEOTIDE SEQUENCE [LARGE SCALE GENOMIC DNA]</scope>
    <source>
        <strain evidence="2 3">KCTC 2395</strain>
    </source>
</reference>
<dbReference type="AlphaFoldDB" id="A0A066ZAR7"/>
<feature type="transmembrane region" description="Helical" evidence="1">
    <location>
        <begin position="31"/>
        <end position="50"/>
    </location>
</feature>
<keyword evidence="1" id="KW-0812">Transmembrane</keyword>
<dbReference type="HOGENOM" id="CLU_1473337_0_0_11"/>
<feature type="transmembrane region" description="Helical" evidence="1">
    <location>
        <begin position="62"/>
        <end position="82"/>
    </location>
</feature>